<dbReference type="EMBL" id="JAGUCN010000004">
    <property type="protein sequence ID" value="MBS2210890.1"/>
    <property type="molecule type" value="Genomic_DNA"/>
</dbReference>
<dbReference type="Gene3D" id="3.40.250.10">
    <property type="entry name" value="Rhodanese-like domain"/>
    <property type="match status" value="1"/>
</dbReference>
<dbReference type="SUPFAM" id="SSF52821">
    <property type="entry name" value="Rhodanese/Cell cycle control phosphatase"/>
    <property type="match status" value="1"/>
</dbReference>
<dbReference type="RefSeq" id="WP_212226623.1">
    <property type="nucleotide sequence ID" value="NZ_JAGUCN010000004.1"/>
</dbReference>
<dbReference type="InterPro" id="IPR001307">
    <property type="entry name" value="Thiosulphate_STrfase_CS"/>
</dbReference>
<keyword evidence="5" id="KW-1185">Reference proteome</keyword>
<dbReference type="InterPro" id="IPR050229">
    <property type="entry name" value="GlpE_sulfurtransferase"/>
</dbReference>
<feature type="signal peptide" evidence="2">
    <location>
        <begin position="1"/>
        <end position="19"/>
    </location>
</feature>
<sequence>MKMRLKLAMAIIPLGIIIAAVPENTTRPYKLTAPQLLDEVKEGMQFVSTDEIADMLIQKDPSLQLIDVRDKDSYDKFHLPGAINIPLADLLSVENEDYLNQDVKMNVFYSNGTTSSNEAWMITRQLGYINNYVMQGGLNHYAETIMNPSAPASTSPDDEFARYDFRKGASAALGGGNVNAATEDAPSAPKPTIKKRAKKKRVAGGC</sequence>
<dbReference type="Proteomes" id="UP000721861">
    <property type="component" value="Unassembled WGS sequence"/>
</dbReference>
<evidence type="ECO:0000259" key="3">
    <source>
        <dbReference type="PROSITE" id="PS50206"/>
    </source>
</evidence>
<keyword evidence="2" id="KW-0732">Signal</keyword>
<feature type="domain" description="Rhodanese" evidence="3">
    <location>
        <begin position="59"/>
        <end position="150"/>
    </location>
</feature>
<dbReference type="InterPro" id="IPR036873">
    <property type="entry name" value="Rhodanese-like_dom_sf"/>
</dbReference>
<dbReference type="PROSITE" id="PS00380">
    <property type="entry name" value="RHODANESE_1"/>
    <property type="match status" value="1"/>
</dbReference>
<evidence type="ECO:0000313" key="5">
    <source>
        <dbReference type="Proteomes" id="UP000721861"/>
    </source>
</evidence>
<dbReference type="PANTHER" id="PTHR43031">
    <property type="entry name" value="FAD-DEPENDENT OXIDOREDUCTASE"/>
    <property type="match status" value="1"/>
</dbReference>
<organism evidence="4 5">
    <name type="scientific">Carboxylicivirga mesophila</name>
    <dbReference type="NCBI Taxonomy" id="1166478"/>
    <lineage>
        <taxon>Bacteria</taxon>
        <taxon>Pseudomonadati</taxon>
        <taxon>Bacteroidota</taxon>
        <taxon>Bacteroidia</taxon>
        <taxon>Marinilabiliales</taxon>
        <taxon>Marinilabiliaceae</taxon>
        <taxon>Carboxylicivirga</taxon>
    </lineage>
</organism>
<feature type="region of interest" description="Disordered" evidence="1">
    <location>
        <begin position="177"/>
        <end position="206"/>
    </location>
</feature>
<feature type="compositionally biased region" description="Basic residues" evidence="1">
    <location>
        <begin position="192"/>
        <end position="206"/>
    </location>
</feature>
<dbReference type="PANTHER" id="PTHR43031:SF16">
    <property type="entry name" value="OXIDOREDUCTASE"/>
    <property type="match status" value="1"/>
</dbReference>
<proteinExistence type="predicted"/>
<accession>A0ABS5K7D3</accession>
<dbReference type="SMART" id="SM00450">
    <property type="entry name" value="RHOD"/>
    <property type="match status" value="1"/>
</dbReference>
<gene>
    <name evidence="4" type="ORF">KEM09_05740</name>
</gene>
<dbReference type="CDD" id="cd00158">
    <property type="entry name" value="RHOD"/>
    <property type="match status" value="1"/>
</dbReference>
<dbReference type="Pfam" id="PF00581">
    <property type="entry name" value="Rhodanese"/>
    <property type="match status" value="1"/>
</dbReference>
<comment type="caution">
    <text evidence="4">The sequence shown here is derived from an EMBL/GenBank/DDBJ whole genome shotgun (WGS) entry which is preliminary data.</text>
</comment>
<evidence type="ECO:0000256" key="2">
    <source>
        <dbReference type="SAM" id="SignalP"/>
    </source>
</evidence>
<protein>
    <submittedName>
        <fullName evidence="4">Rhodanese-like domain-containing protein</fullName>
    </submittedName>
</protein>
<dbReference type="PROSITE" id="PS50206">
    <property type="entry name" value="RHODANESE_3"/>
    <property type="match status" value="1"/>
</dbReference>
<reference evidence="4 5" key="1">
    <citation type="journal article" date="2014" name="Int. J. Syst. Evol. Microbiol.">
        <title>Carboxylicivirga gen. nov. in the family Marinilabiliaceae with two novel species, Carboxylicivirga mesophila sp. nov. and Carboxylicivirga taeanensis sp. nov., and reclassification of Cytophaga fermentans as Saccharicrinis fermentans gen. nov., comb. nov.</title>
        <authorList>
            <person name="Yang S.H."/>
            <person name="Seo H.S."/>
            <person name="Woo J.H."/>
            <person name="Oh H.M."/>
            <person name="Jang H."/>
            <person name="Lee J.H."/>
            <person name="Kim S.J."/>
            <person name="Kwon K.K."/>
        </authorList>
    </citation>
    <scope>NUCLEOTIDE SEQUENCE [LARGE SCALE GENOMIC DNA]</scope>
    <source>
        <strain evidence="4 5">JCM 18290</strain>
    </source>
</reference>
<evidence type="ECO:0000313" key="4">
    <source>
        <dbReference type="EMBL" id="MBS2210890.1"/>
    </source>
</evidence>
<name>A0ABS5K7D3_9BACT</name>
<dbReference type="InterPro" id="IPR001763">
    <property type="entry name" value="Rhodanese-like_dom"/>
</dbReference>
<evidence type="ECO:0000256" key="1">
    <source>
        <dbReference type="SAM" id="MobiDB-lite"/>
    </source>
</evidence>
<feature type="chain" id="PRO_5046858511" evidence="2">
    <location>
        <begin position="20"/>
        <end position="206"/>
    </location>
</feature>